<evidence type="ECO:0000313" key="3">
    <source>
        <dbReference type="Proteomes" id="UP001367508"/>
    </source>
</evidence>
<evidence type="ECO:0000256" key="1">
    <source>
        <dbReference type="SAM" id="MobiDB-lite"/>
    </source>
</evidence>
<accession>A0AAN9L8E5</accession>
<organism evidence="2 3">
    <name type="scientific">Canavalia gladiata</name>
    <name type="common">Sword bean</name>
    <name type="synonym">Dolichos gladiatus</name>
    <dbReference type="NCBI Taxonomy" id="3824"/>
    <lineage>
        <taxon>Eukaryota</taxon>
        <taxon>Viridiplantae</taxon>
        <taxon>Streptophyta</taxon>
        <taxon>Embryophyta</taxon>
        <taxon>Tracheophyta</taxon>
        <taxon>Spermatophyta</taxon>
        <taxon>Magnoliopsida</taxon>
        <taxon>eudicotyledons</taxon>
        <taxon>Gunneridae</taxon>
        <taxon>Pentapetalae</taxon>
        <taxon>rosids</taxon>
        <taxon>fabids</taxon>
        <taxon>Fabales</taxon>
        <taxon>Fabaceae</taxon>
        <taxon>Papilionoideae</taxon>
        <taxon>50 kb inversion clade</taxon>
        <taxon>NPAAA clade</taxon>
        <taxon>indigoferoid/millettioid clade</taxon>
        <taxon>Phaseoleae</taxon>
        <taxon>Canavalia</taxon>
    </lineage>
</organism>
<name>A0AAN9L8E5_CANGL</name>
<sequence length="244" mass="27164">MYSQSNIGLSIKTGARNLVHSSILTVFRFAMFNPEKGMKFHASPQVFPRALLLSISLTKSLTTLFPGRGKFSVSEALAYAAMNDLSKMLTHCLLINNEPASRAPNDISSIRLHRILVQNTPSLELEQEILLYYLPGILHETQPQGELYSFKRGAYASSNESRLASFCSNGERVNILLQQLTTNSIPCIPTLPSAYDIEPLPNPISFPNHEEQRNFPGTSSSQRKPPGRNSRSAVENQRIPFFPS</sequence>
<keyword evidence="3" id="KW-1185">Reference proteome</keyword>
<feature type="compositionally biased region" description="Polar residues" evidence="1">
    <location>
        <begin position="215"/>
        <end position="235"/>
    </location>
</feature>
<feature type="region of interest" description="Disordered" evidence="1">
    <location>
        <begin position="199"/>
        <end position="244"/>
    </location>
</feature>
<dbReference type="Proteomes" id="UP001367508">
    <property type="component" value="Unassembled WGS sequence"/>
</dbReference>
<comment type="caution">
    <text evidence="2">The sequence shown here is derived from an EMBL/GenBank/DDBJ whole genome shotgun (WGS) entry which is preliminary data.</text>
</comment>
<proteinExistence type="predicted"/>
<gene>
    <name evidence="2" type="ORF">VNO77_22742</name>
</gene>
<evidence type="ECO:0000313" key="2">
    <source>
        <dbReference type="EMBL" id="KAK7328628.1"/>
    </source>
</evidence>
<dbReference type="AlphaFoldDB" id="A0AAN9L8E5"/>
<reference evidence="2 3" key="1">
    <citation type="submission" date="2024-01" db="EMBL/GenBank/DDBJ databases">
        <title>The genomes of 5 underutilized Papilionoideae crops provide insights into root nodulation and disease resistanc.</title>
        <authorList>
            <person name="Jiang F."/>
        </authorList>
    </citation>
    <scope>NUCLEOTIDE SEQUENCE [LARGE SCALE GENOMIC DNA]</scope>
    <source>
        <strain evidence="2">LVBAO_FW01</strain>
        <tissue evidence="2">Leaves</tissue>
    </source>
</reference>
<protein>
    <submittedName>
        <fullName evidence="2">Uncharacterized protein</fullName>
    </submittedName>
</protein>
<dbReference type="EMBL" id="JAYMYQ010000005">
    <property type="protein sequence ID" value="KAK7328628.1"/>
    <property type="molecule type" value="Genomic_DNA"/>
</dbReference>